<dbReference type="SUPFAM" id="SSF56281">
    <property type="entry name" value="Metallo-hydrolase/oxidoreductase"/>
    <property type="match status" value="1"/>
</dbReference>
<dbReference type="eggNOG" id="COG0491">
    <property type="taxonomic scope" value="Bacteria"/>
</dbReference>
<dbReference type="EMBL" id="PYNF01000001">
    <property type="protein sequence ID" value="PSV01863.1"/>
    <property type="molecule type" value="Genomic_DNA"/>
</dbReference>
<keyword evidence="4" id="KW-0862">Zinc</keyword>
<dbReference type="GO" id="GO:0016787">
    <property type="term" value="F:hydrolase activity"/>
    <property type="evidence" value="ECO:0007669"/>
    <property type="project" value="UniProtKB-KW"/>
</dbReference>
<dbReference type="Pfam" id="PF00753">
    <property type="entry name" value="Lactamase_B"/>
    <property type="match status" value="1"/>
</dbReference>
<evidence type="ECO:0000256" key="4">
    <source>
        <dbReference type="ARBA" id="ARBA00022833"/>
    </source>
</evidence>
<dbReference type="RefSeq" id="WP_036795197.1">
    <property type="nucleotide sequence ID" value="NZ_JAUZMX010000001.1"/>
</dbReference>
<evidence type="ECO:0000256" key="3">
    <source>
        <dbReference type="ARBA" id="ARBA00022801"/>
    </source>
</evidence>
<dbReference type="Gene3D" id="3.60.15.10">
    <property type="entry name" value="Ribonuclease Z/Hydroxyacylglutathione hydrolase-like"/>
    <property type="match status" value="1"/>
</dbReference>
<dbReference type="SMART" id="SM00849">
    <property type="entry name" value="Lactamase_B"/>
    <property type="match status" value="1"/>
</dbReference>
<proteinExistence type="predicted"/>
<evidence type="ECO:0000313" key="6">
    <source>
        <dbReference type="Proteomes" id="UP000241426"/>
    </source>
</evidence>
<evidence type="ECO:0000256" key="2">
    <source>
        <dbReference type="ARBA" id="ARBA00022723"/>
    </source>
</evidence>
<keyword evidence="3 5" id="KW-0378">Hydrolase</keyword>
<comment type="cofactor">
    <cofactor evidence="1">
        <name>Zn(2+)</name>
        <dbReference type="ChEBI" id="CHEBI:29105"/>
    </cofactor>
</comment>
<name>A0A0B7JDV0_9GAMM</name>
<evidence type="ECO:0000313" key="5">
    <source>
        <dbReference type="EMBL" id="PSV01863.1"/>
    </source>
</evidence>
<accession>A0A0B7JDV0</accession>
<accession>A0A2T3KP48</accession>
<protein>
    <submittedName>
        <fullName evidence="5">MBL fold metallo-hydrolase</fullName>
    </submittedName>
</protein>
<dbReference type="PANTHER" id="PTHR46233">
    <property type="entry name" value="HYDROXYACYLGLUTATHIONE HYDROLASE GLOC"/>
    <property type="match status" value="1"/>
</dbReference>
<dbReference type="CDD" id="cd07737">
    <property type="entry name" value="YcbL-like_MBL-fold"/>
    <property type="match status" value="1"/>
</dbReference>
<gene>
    <name evidence="5" type="ORF">C9J27_02015</name>
</gene>
<reference evidence="5 6" key="1">
    <citation type="submission" date="2018-01" db="EMBL/GenBank/DDBJ databases">
        <title>Whole genome sequencing of Histamine producing bacteria.</title>
        <authorList>
            <person name="Butler K."/>
        </authorList>
    </citation>
    <scope>NUCLEOTIDE SEQUENCE [LARGE SCALE GENOMIC DNA]</scope>
    <source>
        <strain evidence="5 6">FS-7.2</strain>
    </source>
</reference>
<dbReference type="PANTHER" id="PTHR46233:SF3">
    <property type="entry name" value="HYDROXYACYLGLUTATHIONE HYDROLASE GLOC"/>
    <property type="match status" value="1"/>
</dbReference>
<dbReference type="InterPro" id="IPR001279">
    <property type="entry name" value="Metallo-B-lactamas"/>
</dbReference>
<dbReference type="AlphaFoldDB" id="A0A0B7JDV0"/>
<keyword evidence="2" id="KW-0479">Metal-binding</keyword>
<dbReference type="InterPro" id="IPR051453">
    <property type="entry name" value="MBL_Glyoxalase_II"/>
</dbReference>
<evidence type="ECO:0000256" key="1">
    <source>
        <dbReference type="ARBA" id="ARBA00001947"/>
    </source>
</evidence>
<dbReference type="GO" id="GO:0046872">
    <property type="term" value="F:metal ion binding"/>
    <property type="evidence" value="ECO:0007669"/>
    <property type="project" value="UniProtKB-KW"/>
</dbReference>
<dbReference type="GeneID" id="29944025"/>
<comment type="caution">
    <text evidence="5">The sequence shown here is derived from an EMBL/GenBank/DDBJ whole genome shotgun (WGS) entry which is preliminary data.</text>
</comment>
<organism evidence="5 6">
    <name type="scientific">Photobacterium kishitanii</name>
    <dbReference type="NCBI Taxonomy" id="318456"/>
    <lineage>
        <taxon>Bacteria</taxon>
        <taxon>Pseudomonadati</taxon>
        <taxon>Pseudomonadota</taxon>
        <taxon>Gammaproteobacteria</taxon>
        <taxon>Vibrionales</taxon>
        <taxon>Vibrionaceae</taxon>
        <taxon>Photobacterium</taxon>
    </lineage>
</organism>
<dbReference type="Proteomes" id="UP000241426">
    <property type="component" value="Unassembled WGS sequence"/>
</dbReference>
<dbReference type="InterPro" id="IPR036866">
    <property type="entry name" value="RibonucZ/Hydroxyglut_hydro"/>
</dbReference>
<sequence length="217" mass="23856">MSLQYKIVPVTPFQQNCSIIWCDETHQAAIIDPGGDIQQLQQVVEELGVNVTQLLLTHGHLDHVGGTEPLSQILNVPIIGPQQNDEFWLQGLPRQSEMFGFPMTEAFAPTQWLNDGDVVKVGNQALQVFHTPGHTPGHVIFYSADANVAFVGDVLFKGGIGRTDFPQGDHPTLVNSIKTKLWPLGNEVTFVPGHGPLSTFGHERVTNPFVADEMPLY</sequence>